<dbReference type="InterPro" id="IPR037212">
    <property type="entry name" value="Med7/Med21-like"/>
</dbReference>
<dbReference type="EMBL" id="CP141881">
    <property type="protein sequence ID" value="WRT64378.1"/>
    <property type="molecule type" value="Genomic_DNA"/>
</dbReference>
<comment type="function">
    <text evidence="8">Component of the Mediator complex, a coactivator involved in the regulated transcription of nearly all RNA polymerase II-dependent genes. Mediator functions as a bridge to convey information from gene-specific regulatory proteins to the basal RNA polymerase II transcription machinery.</text>
</comment>
<dbReference type="Pfam" id="PF05983">
    <property type="entry name" value="Med7"/>
    <property type="match status" value="1"/>
</dbReference>
<dbReference type="RefSeq" id="XP_062789118.1">
    <property type="nucleotide sequence ID" value="XM_062933067.1"/>
</dbReference>
<dbReference type="Gene3D" id="6.10.140.200">
    <property type="match status" value="1"/>
</dbReference>
<evidence type="ECO:0000313" key="9">
    <source>
        <dbReference type="EMBL" id="WRT64378.1"/>
    </source>
</evidence>
<gene>
    <name evidence="9" type="ORF">IL334_001310</name>
</gene>
<keyword evidence="4 8" id="KW-0805">Transcription regulation</keyword>
<proteinExistence type="inferred from homology"/>
<dbReference type="GeneID" id="87953441"/>
<evidence type="ECO:0000256" key="1">
    <source>
        <dbReference type="ARBA" id="ARBA00004123"/>
    </source>
</evidence>
<dbReference type="Gene3D" id="6.10.140.1520">
    <property type="match status" value="1"/>
</dbReference>
<evidence type="ECO:0000256" key="6">
    <source>
        <dbReference type="ARBA" id="ARBA00023163"/>
    </source>
</evidence>
<evidence type="ECO:0000256" key="5">
    <source>
        <dbReference type="ARBA" id="ARBA00023159"/>
    </source>
</evidence>
<protein>
    <recommendedName>
        <fullName evidence="3 8">Mediator of RNA polymerase II transcription subunit 7</fullName>
    </recommendedName>
</protein>
<organism evidence="9 10">
    <name type="scientific">Kwoniella shivajii</name>
    <dbReference type="NCBI Taxonomy" id="564305"/>
    <lineage>
        <taxon>Eukaryota</taxon>
        <taxon>Fungi</taxon>
        <taxon>Dikarya</taxon>
        <taxon>Basidiomycota</taxon>
        <taxon>Agaricomycotina</taxon>
        <taxon>Tremellomycetes</taxon>
        <taxon>Tremellales</taxon>
        <taxon>Cryptococcaceae</taxon>
        <taxon>Kwoniella</taxon>
    </lineage>
</organism>
<dbReference type="Proteomes" id="UP001329825">
    <property type="component" value="Chromosome 1"/>
</dbReference>
<comment type="subcellular location">
    <subcellularLocation>
        <location evidence="1 8">Nucleus</location>
    </subcellularLocation>
</comment>
<evidence type="ECO:0000256" key="8">
    <source>
        <dbReference type="RuleBase" id="RU364060"/>
    </source>
</evidence>
<keyword evidence="7 8" id="KW-0539">Nucleus</keyword>
<keyword evidence="5 8" id="KW-0010">Activator</keyword>
<accession>A0ABZ1CS68</accession>
<comment type="similarity">
    <text evidence="2 8">Belongs to the Mediator complex subunit 7 family.</text>
</comment>
<dbReference type="PANTHER" id="PTHR21428:SF11">
    <property type="entry name" value="MEDIATOR OF RNA POLYMERASE II TRANSCRIPTION SUBUNIT 7"/>
    <property type="match status" value="1"/>
</dbReference>
<dbReference type="InterPro" id="IPR009244">
    <property type="entry name" value="Mediatior_Med7"/>
</dbReference>
<evidence type="ECO:0000256" key="7">
    <source>
        <dbReference type="ARBA" id="ARBA00023242"/>
    </source>
</evidence>
<keyword evidence="6 8" id="KW-0804">Transcription</keyword>
<dbReference type="InterPro" id="IPR044888">
    <property type="entry name" value="Mediatior_Med7_sf"/>
</dbReference>
<name>A0ABZ1CS68_9TREE</name>
<evidence type="ECO:0000256" key="2">
    <source>
        <dbReference type="ARBA" id="ARBA00009994"/>
    </source>
</evidence>
<evidence type="ECO:0000256" key="3">
    <source>
        <dbReference type="ARBA" id="ARBA00020631"/>
    </source>
</evidence>
<evidence type="ECO:0000256" key="4">
    <source>
        <dbReference type="ARBA" id="ARBA00023015"/>
    </source>
</evidence>
<keyword evidence="10" id="KW-1185">Reference proteome</keyword>
<dbReference type="PANTHER" id="PTHR21428">
    <property type="entry name" value="MEDIATOR OF RNA POLYMERASE II TRANSCRIPTION SUBUNIT 7"/>
    <property type="match status" value="1"/>
</dbReference>
<comment type="subunit">
    <text evidence="8">Component of the Mediator complex.</text>
</comment>
<sequence>MSGPPSEEEALPITNTLFPPPPVYWQSYTSSNIGRYESLTGTSIIGKEKGKGKVENGIELDLNDEEKIEVETLKGKLEKPIAGWVEEDGRWMCFGNMYTTKPEIPTVESIGIPKMFHSSPSPQESLPTLLSSFLHTILLLLDVLTSSARTPDELMHSGWAHEGDQYIQHLSNLAATMMITSNQLRQTQSESTLVMMMEKEVEERKKQTDLLKRKCKEIAGNIRKLKMRE</sequence>
<evidence type="ECO:0000313" key="10">
    <source>
        <dbReference type="Proteomes" id="UP001329825"/>
    </source>
</evidence>
<reference evidence="9 10" key="1">
    <citation type="submission" date="2024-01" db="EMBL/GenBank/DDBJ databases">
        <title>Comparative genomics of Cryptococcus and Kwoniella reveals pathogenesis evolution and contrasting modes of karyotype evolution via chromosome fusion or intercentromeric recombination.</title>
        <authorList>
            <person name="Coelho M.A."/>
            <person name="David-Palma M."/>
            <person name="Shea T."/>
            <person name="Bowers K."/>
            <person name="McGinley-Smith S."/>
            <person name="Mohammad A.W."/>
            <person name="Gnirke A."/>
            <person name="Yurkov A.M."/>
            <person name="Nowrousian M."/>
            <person name="Sun S."/>
            <person name="Cuomo C.A."/>
            <person name="Heitman J."/>
        </authorList>
    </citation>
    <scope>NUCLEOTIDE SEQUENCE [LARGE SCALE GENOMIC DNA]</scope>
    <source>
        <strain evidence="9">CBS 11374</strain>
    </source>
</reference>
<dbReference type="SUPFAM" id="SSF140718">
    <property type="entry name" value="Mediator hinge subcomplex-like"/>
    <property type="match status" value="1"/>
</dbReference>